<dbReference type="InterPro" id="IPR023214">
    <property type="entry name" value="HAD_sf"/>
</dbReference>
<dbReference type="InterPro" id="IPR006439">
    <property type="entry name" value="HAD-SF_hydro_IA"/>
</dbReference>
<keyword evidence="2" id="KW-1185">Reference proteome</keyword>
<dbReference type="Proteomes" id="UP000289784">
    <property type="component" value="Unassembled WGS sequence"/>
</dbReference>
<dbReference type="NCBIfam" id="TIGR01509">
    <property type="entry name" value="HAD-SF-IA-v3"/>
    <property type="match status" value="1"/>
</dbReference>
<dbReference type="SUPFAM" id="SSF56784">
    <property type="entry name" value="HAD-like"/>
    <property type="match status" value="1"/>
</dbReference>
<reference evidence="1 2" key="1">
    <citation type="submission" date="2019-01" db="EMBL/GenBank/DDBJ databases">
        <title>Pseudoxanthomonas composti sp. nov., isolated from compost.</title>
        <authorList>
            <person name="Yang G."/>
        </authorList>
    </citation>
    <scope>NUCLEOTIDE SEQUENCE [LARGE SCALE GENOMIC DNA]</scope>
    <source>
        <strain evidence="1 2">GSS15</strain>
    </source>
</reference>
<dbReference type="SFLD" id="SFLDG01129">
    <property type="entry name" value="C1.5:_HAD__Beta-PGM__Phosphata"/>
    <property type="match status" value="1"/>
</dbReference>
<name>A0A4Q1JSC4_9GAMM</name>
<organism evidence="1 2">
    <name type="scientific">Pseudoxanthomonas composti</name>
    <dbReference type="NCBI Taxonomy" id="2137479"/>
    <lineage>
        <taxon>Bacteria</taxon>
        <taxon>Pseudomonadati</taxon>
        <taxon>Pseudomonadota</taxon>
        <taxon>Gammaproteobacteria</taxon>
        <taxon>Lysobacterales</taxon>
        <taxon>Lysobacteraceae</taxon>
        <taxon>Pseudoxanthomonas</taxon>
    </lineage>
</organism>
<evidence type="ECO:0000313" key="2">
    <source>
        <dbReference type="Proteomes" id="UP000289784"/>
    </source>
</evidence>
<gene>
    <name evidence="1" type="ORF">EPA99_15340</name>
</gene>
<dbReference type="PANTHER" id="PTHR18901:SF38">
    <property type="entry name" value="PSEUDOURIDINE-5'-PHOSPHATASE"/>
    <property type="match status" value="1"/>
</dbReference>
<protein>
    <submittedName>
        <fullName evidence="1">HAD family phosphatase</fullName>
    </submittedName>
</protein>
<dbReference type="PANTHER" id="PTHR18901">
    <property type="entry name" value="2-DEOXYGLUCOSE-6-PHOSPHATE PHOSPHATASE 2"/>
    <property type="match status" value="1"/>
</dbReference>
<dbReference type="Gene3D" id="1.10.150.240">
    <property type="entry name" value="Putative phosphatase, domain 2"/>
    <property type="match status" value="1"/>
</dbReference>
<dbReference type="AlphaFoldDB" id="A0A4Q1JSC4"/>
<sequence length="230" mass="24869">MSTERVRPLSELPEAVIFDMDGLMLDSERASVRCWSRAAAEVGLRIEDAYWLRMVGHSTAACQQVLRERMDDARIAELMDRCNVLYDAEVEAGLPLRPGIVELLQWLQAQGIPRGVATSTRRPRAPHKLETAGLLPYFHSVTAGNDVAHPKPAPDIYLLAAQRIGVAPARCLALEDSPAGVRAALDAGMTVIQVPDLVAPDAAQRALGHRIVGSLLDVRALLAARVASTA</sequence>
<dbReference type="EMBL" id="SAWZ01000009">
    <property type="protein sequence ID" value="RXR02029.1"/>
    <property type="molecule type" value="Genomic_DNA"/>
</dbReference>
<dbReference type="Gene3D" id="3.40.50.1000">
    <property type="entry name" value="HAD superfamily/HAD-like"/>
    <property type="match status" value="1"/>
</dbReference>
<dbReference type="CDD" id="cd07505">
    <property type="entry name" value="HAD_BPGM-like"/>
    <property type="match status" value="1"/>
</dbReference>
<evidence type="ECO:0000313" key="1">
    <source>
        <dbReference type="EMBL" id="RXR02029.1"/>
    </source>
</evidence>
<dbReference type="SFLD" id="SFLDS00003">
    <property type="entry name" value="Haloacid_Dehalogenase"/>
    <property type="match status" value="1"/>
</dbReference>
<dbReference type="InterPro" id="IPR036412">
    <property type="entry name" value="HAD-like_sf"/>
</dbReference>
<accession>A0A4Q1JSC4</accession>
<dbReference type="SFLD" id="SFLDG01135">
    <property type="entry name" value="C1.5.6:_HAD__Beta-PGM__Phospha"/>
    <property type="match status" value="1"/>
</dbReference>
<dbReference type="InterPro" id="IPR023198">
    <property type="entry name" value="PGP-like_dom2"/>
</dbReference>
<dbReference type="PRINTS" id="PR00413">
    <property type="entry name" value="HADHALOGNASE"/>
</dbReference>
<dbReference type="Pfam" id="PF00702">
    <property type="entry name" value="Hydrolase"/>
    <property type="match status" value="1"/>
</dbReference>
<proteinExistence type="predicted"/>
<dbReference type="OrthoDB" id="9800058at2"/>
<comment type="caution">
    <text evidence="1">The sequence shown here is derived from an EMBL/GenBank/DDBJ whole genome shotgun (WGS) entry which is preliminary data.</text>
</comment>
<dbReference type="RefSeq" id="WP_129472118.1">
    <property type="nucleotide sequence ID" value="NZ_SAWZ01000009.1"/>
</dbReference>